<organism evidence="1">
    <name type="scientific">viral metagenome</name>
    <dbReference type="NCBI Taxonomy" id="1070528"/>
    <lineage>
        <taxon>unclassified sequences</taxon>
        <taxon>metagenomes</taxon>
        <taxon>organismal metagenomes</taxon>
    </lineage>
</organism>
<sequence length="2773" mass="304514">MLPRTKILNASDTSIGITQDISTRSLQTVSVGDSAGKINNGTNNAFIGVQAGAQNTTGSYVTAVGYQAAAQNTNSSYATMIGAFAGAQNLSGNEVVFTGFRAGELNRYGGQHVGIGAYALRENVSGNASVAVGYRSGERTLDGGYNTMIGAYSGQDNRSGNFNTMGGYSSGRAAFLGNENTYFGAYSGYSNSIGSANSLFGYRSGANLTAGNLNVAIGAYSLENAQNAFSNVIIGPFAGRNQTLSSINNVLIGTNVATNAEVSDSVIIGTSAAQNVIGKGLVIIGNNGANSANAAAMHGNCNILIGSGANLFSDTNIYGLPNSFGISIGNLNTLTYTNSVSIGINITNERENSVLLGNTLSSDSPQSVVIGNNISLQSVVFFKDALYYGYTTIAQQDGSNIFQITNINYTNTLISPITGIPYKNATANIINSNVINSITHPQLNTCGPFPTKNNAIHLPYDLIQNIANFNSNYAYSIGFVNPIRNVTDLAQSTANILNTNTITTLFNTNSACNIFYTTPSATNYQLSNFYYIHEFDPYIQFIPFTSNILITTPSNVLTNAPAQTITVACNLPFTPLIANITQLNPATLTAPIYIPKTVSPPVLNTNNANQNTNQNAITINTYKSLLNSPIQVFSTPLSTWQYTVNSNFGLIAPNAPTCNILYTVSKLPKYGTLNNTIYNDIYSVQNITYTPFTEYAQNTSDSFEITPIFSITDYSNCNYGLQSTSAIPFNITFNPATREVSPANLISFENNTLKTLSIKDIILNSVPAFDSTITYINVTSLDTNTILLSNQIQFTSNDIQIMNNKNTGAYPISLAPSLYNTIVNNINSAYSCDLQYYQTYILPTIQTLANNSYSLSNTLSSNVLTPRTYLQCLSNITVYSQSLINLVPLANNNTYTTVTNLNIQINTWNSYDPFLPPQYIQTTNITTSFNSFMNVYIHNNLFITWSNVNVIRPLFNASVYPFSSNVAINLNTSLANTNHIFDDSTYISSGLAAVQYTSALYTPYSTFYDKYYNSPRLFISFSDLSQGRIQLQQINNVSTANISFKFVSPTDTTSSLSIPILTYPSTNIIENNIQETINVIIPNTPVIYTSNLDNQLISNYYIQTVPQYGVLLNTTSAGIQAMGANLSNISYSVINPWAPLSSFDITIATSNTNNNTNNTNNTTKYLTKHYNYIYDTQTRTLPITIGSITPLLVQPSQNSQYLEYNVNTIYTTQSNTIITINSNQGLLTSIVTSNIPIYYNSNIGYTITTSNISLSNIYITSTVPYGTGSNIISQLIYTNYSSSNTSNNSIYNSYSFSANILSATSNILFPSILTNNITVTSNVINSIIYYAYGYDTTIVTSNQNHYDNYDINTGKYLYHSDDKIIQVINPYPSIVNFIYNQPGPQIVNYCRNVTIHYNYNRYESYQDLNRLFLFSTLPNIIYSAPSTNNIINSEISTFAPFLFINSNTSKPLTDTKISWSNTDSIYIKSLLPNIACNITIPLTPLTPLTPLASLAALTPLALNNIPAPMPVAVPSAVTPPIIGVLPITIDPNTMTSLSLANLLQNDISSLHFTPTDINFTNIMNGSIILGNNLITTAKFSSLNSCKYLASGRYDNDTLRYFYSSNGVYASSNFTKNLQINNTPSSVIQSFNIGLSTFNNTLNPFLLYYSIPSVILTSNIGIHFTSVPSGINFINITKNTTGNIFNQSDTVQFISNNNGNNGNNGNGTASYSIVYDVIDTSTQSYTAIPGYTNKILNVQTYIHYEFPLSNVDPISLAIQNFGNGWQNAKLGTFWNKIDSLKIQGQPFNPRLLQFVVDIYPKNGYINNSLNYFDVNANSLRYVPYSQLTDISGLSNDSLRARLLYNSNQLSPEYNINIKNYISRFTPRIINASSFSNIAYPPQISYGMQSDQLQWIPQSGNIYFPKNTVETRSILWNLKNYTSTPYFFTENVATYNSTKTPSFNAAAAAAAANSSVITLTIDESDSINMSFLAKYIDINARNRNAVNNDTYFYITTQPLYGIIQDAYTGNTCARFTQDALNRIIYQHFGINRNTDIFTVAISSSPYDLSLDVLNINIEINTMPTVINNYSQYIFIATASNALPPHSINIPHSSLETDTGYIHIFKNSLSNICISSNLVNYSDTINFQFNKDYILNSNAPYPQYGFDFSYNNSSNVNYINRLSYIPEYTGLYRNHFNGYFNQNTDINNIITTANNIPIINNNQVISYTITPNPQLFGDNIFSTLIQFQTNMSLETSQLEFLYNNKFLVTFYAGNMVLQFTFTRYTWNLTINNPGSPMITVDGYHSEVINNSLVTLLIVNYDNFNNNYLSLYWDYNINSGTNNINLLKGLNIYVDLSQLNKVEISVPIQDPLNYISTSNFVRKIDGGDLNASYTLQNYNVSHVFQNLELYVGNLASTDTHNVILGKAINVRGTNNICIGNTFSTSGDASLIIGNNIGGGGINEVNKSIIIGNNSFANSAVYNIISIGNSNLNYLRQNYNDTTNQYVNNFLSQYPILIGNSIDISKIDFSINIGNVFLKTSFNPDTTLNNQIYLGTSGEKVGIGYQSNVGLTKSLSINGDLDVNGTINAQTINFKNFTISSLIDTVPSISAKSIDGVQLNYVVSSVGTYDSNGILNVRKSIHNDYSVIGICLQINNNDPSGSNIIVGVSGHTKVWCNSKVTVGDLLAADSYGLAYSAGKQFINQTVNTTVQQNYTVKKVVNGVPIFTQSTQDTNTNTNANTNTNTTNLTTEVISNYTFAKATTSWDPADTTTSVPWIDTTYDPTSGQRIGLIGCILFY</sequence>
<accession>A0A6C0KVX3</accession>
<protein>
    <recommendedName>
        <fullName evidence="2">Peptidase S74 domain-containing protein</fullName>
    </recommendedName>
</protein>
<evidence type="ECO:0000313" key="1">
    <source>
        <dbReference type="EMBL" id="QHU20837.1"/>
    </source>
</evidence>
<reference evidence="1" key="1">
    <citation type="journal article" date="2020" name="Nature">
        <title>Giant virus diversity and host interactions through global metagenomics.</title>
        <authorList>
            <person name="Schulz F."/>
            <person name="Roux S."/>
            <person name="Paez-Espino D."/>
            <person name="Jungbluth S."/>
            <person name="Walsh D.A."/>
            <person name="Denef V.J."/>
            <person name="McMahon K.D."/>
            <person name="Konstantinidis K.T."/>
            <person name="Eloe-Fadrosh E.A."/>
            <person name="Kyrpides N.C."/>
            <person name="Woyke T."/>
        </authorList>
    </citation>
    <scope>NUCLEOTIDE SEQUENCE</scope>
    <source>
        <strain evidence="1">GVMAG-S-3300013094-100</strain>
    </source>
</reference>
<evidence type="ECO:0008006" key="2">
    <source>
        <dbReference type="Google" id="ProtNLM"/>
    </source>
</evidence>
<dbReference type="EMBL" id="MN740975">
    <property type="protein sequence ID" value="QHU20837.1"/>
    <property type="molecule type" value="Genomic_DNA"/>
</dbReference>
<name>A0A6C0KVX3_9ZZZZ</name>
<proteinExistence type="predicted"/>